<evidence type="ECO:0000256" key="6">
    <source>
        <dbReference type="ARBA" id="ARBA00022984"/>
    </source>
</evidence>
<dbReference type="EC" id="2.4.99.28" evidence="14"/>
<dbReference type="AlphaFoldDB" id="A0A2K0A8U3"/>
<keyword evidence="2" id="KW-0328">Glycosyltransferase</keyword>
<protein>
    <recommendedName>
        <fullName evidence="12">Probable peptidoglycan glycosyltransferase FtsW</fullName>
        <ecNumber evidence="14">2.4.99.28</ecNumber>
    </recommendedName>
    <alternativeName>
        <fullName evidence="13">Cell division protein FtsW</fullName>
    </alternativeName>
    <alternativeName>
        <fullName evidence="10">Cell wall polymerase</fullName>
    </alternativeName>
    <alternativeName>
        <fullName evidence="9">Peptidoglycan polymerase</fullName>
    </alternativeName>
</protein>
<evidence type="ECO:0000256" key="1">
    <source>
        <dbReference type="ARBA" id="ARBA00004141"/>
    </source>
</evidence>
<evidence type="ECO:0000256" key="2">
    <source>
        <dbReference type="ARBA" id="ARBA00022676"/>
    </source>
</evidence>
<evidence type="ECO:0000256" key="8">
    <source>
        <dbReference type="ARBA" id="ARBA00023136"/>
    </source>
</evidence>
<gene>
    <name evidence="18" type="ORF">AL503_011930</name>
</gene>
<dbReference type="PANTHER" id="PTHR30474:SF2">
    <property type="entry name" value="PEPTIDOGLYCAN GLYCOSYLTRANSFERASE FTSW-RELATED"/>
    <property type="match status" value="1"/>
</dbReference>
<feature type="transmembrane region" description="Helical" evidence="17">
    <location>
        <begin position="65"/>
        <end position="84"/>
    </location>
</feature>
<comment type="function">
    <text evidence="16">Peptidoglycan polymerase that is essential for cell division.</text>
</comment>
<comment type="similarity">
    <text evidence="11">Belongs to the SEDS family. FtsW subfamily.</text>
</comment>
<dbReference type="GO" id="GO:0009252">
    <property type="term" value="P:peptidoglycan biosynthetic process"/>
    <property type="evidence" value="ECO:0007669"/>
    <property type="project" value="UniProtKB-KW"/>
</dbReference>
<evidence type="ECO:0000256" key="5">
    <source>
        <dbReference type="ARBA" id="ARBA00022960"/>
    </source>
</evidence>
<dbReference type="PANTHER" id="PTHR30474">
    <property type="entry name" value="CELL CYCLE PROTEIN"/>
    <property type="match status" value="1"/>
</dbReference>
<dbReference type="GO" id="GO:0051301">
    <property type="term" value="P:cell division"/>
    <property type="evidence" value="ECO:0007669"/>
    <property type="project" value="InterPro"/>
</dbReference>
<feature type="transmembrane region" description="Helical" evidence="17">
    <location>
        <begin position="210"/>
        <end position="234"/>
    </location>
</feature>
<evidence type="ECO:0000256" key="13">
    <source>
        <dbReference type="ARBA" id="ARBA00041418"/>
    </source>
</evidence>
<dbReference type="GO" id="GO:0005886">
    <property type="term" value="C:plasma membrane"/>
    <property type="evidence" value="ECO:0007669"/>
    <property type="project" value="TreeGrafter"/>
</dbReference>
<dbReference type="RefSeq" id="WP_037549399.1">
    <property type="nucleotide sequence ID" value="NZ_CAJCGD010000005.1"/>
</dbReference>
<dbReference type="InterPro" id="IPR001182">
    <property type="entry name" value="FtsW/RodA"/>
</dbReference>
<comment type="caution">
    <text evidence="18">The sequence shown here is derived from an EMBL/GenBank/DDBJ whole genome shotgun (WGS) entry which is preliminary data.</text>
</comment>
<feature type="transmembrane region" description="Helical" evidence="17">
    <location>
        <begin position="289"/>
        <end position="315"/>
    </location>
</feature>
<evidence type="ECO:0000256" key="7">
    <source>
        <dbReference type="ARBA" id="ARBA00022989"/>
    </source>
</evidence>
<dbReference type="GO" id="GO:0032153">
    <property type="term" value="C:cell division site"/>
    <property type="evidence" value="ECO:0007669"/>
    <property type="project" value="TreeGrafter"/>
</dbReference>
<keyword evidence="5" id="KW-0133">Cell shape</keyword>
<keyword evidence="6" id="KW-0573">Peptidoglycan synthesis</keyword>
<feature type="transmembrane region" description="Helical" evidence="17">
    <location>
        <begin position="127"/>
        <end position="148"/>
    </location>
</feature>
<comment type="subcellular location">
    <subcellularLocation>
        <location evidence="1">Membrane</location>
        <topology evidence="1">Multi-pass membrane protein</topology>
    </subcellularLocation>
</comment>
<keyword evidence="4 17" id="KW-0812">Transmembrane</keyword>
<evidence type="ECO:0000256" key="14">
    <source>
        <dbReference type="ARBA" id="ARBA00044770"/>
    </source>
</evidence>
<evidence type="ECO:0000256" key="9">
    <source>
        <dbReference type="ARBA" id="ARBA00032370"/>
    </source>
</evidence>
<feature type="transmembrane region" description="Helical" evidence="17">
    <location>
        <begin position="365"/>
        <end position="386"/>
    </location>
</feature>
<evidence type="ECO:0000256" key="12">
    <source>
        <dbReference type="ARBA" id="ARBA00041185"/>
    </source>
</evidence>
<keyword evidence="3" id="KW-0808">Transferase</keyword>
<evidence type="ECO:0000256" key="16">
    <source>
        <dbReference type="ARBA" id="ARBA00049966"/>
    </source>
</evidence>
<dbReference type="GO" id="GO:0008360">
    <property type="term" value="P:regulation of cell shape"/>
    <property type="evidence" value="ECO:0007669"/>
    <property type="project" value="UniProtKB-KW"/>
</dbReference>
<evidence type="ECO:0000256" key="17">
    <source>
        <dbReference type="SAM" id="Phobius"/>
    </source>
</evidence>
<proteinExistence type="inferred from homology"/>
<feature type="transmembrane region" description="Helical" evidence="17">
    <location>
        <begin position="185"/>
        <end position="203"/>
    </location>
</feature>
<reference evidence="18 19" key="1">
    <citation type="submission" date="2017-12" db="EMBL/GenBank/DDBJ databases">
        <title>FDA dAtabase for Regulatory Grade micrObial Sequences (FDA-ARGOS): Supporting development and validation of Infectious Disease Dx tests.</title>
        <authorList>
            <person name="Hoffmann M."/>
            <person name="Allard M."/>
            <person name="Evans P."/>
            <person name="Brown E."/>
            <person name="Tallon L."/>
            <person name="Sadzewicz L."/>
            <person name="Sengamalay N."/>
            <person name="Ott S."/>
            <person name="Godinez A."/>
            <person name="Nagaraj S."/>
            <person name="Vavikolanu K."/>
            <person name="Aluvathingal J."/>
            <person name="Nadendla S."/>
            <person name="Sichtig H."/>
        </authorList>
    </citation>
    <scope>NUCLEOTIDE SEQUENCE [LARGE SCALE GENOMIC DNA]</scope>
    <source>
        <strain evidence="18 19">FDAARGOS_148</strain>
    </source>
</reference>
<keyword evidence="7 17" id="KW-1133">Transmembrane helix</keyword>
<evidence type="ECO:0000256" key="4">
    <source>
        <dbReference type="ARBA" id="ARBA00022692"/>
    </source>
</evidence>
<evidence type="ECO:0000256" key="10">
    <source>
        <dbReference type="ARBA" id="ARBA00033270"/>
    </source>
</evidence>
<dbReference type="Pfam" id="PF01098">
    <property type="entry name" value="FTSW_RODA_SPOVE"/>
    <property type="match status" value="1"/>
</dbReference>
<dbReference type="EMBL" id="LORN02000015">
    <property type="protein sequence ID" value="PNN21441.1"/>
    <property type="molecule type" value="Genomic_DNA"/>
</dbReference>
<feature type="transmembrane region" description="Helical" evidence="17">
    <location>
        <begin position="160"/>
        <end position="179"/>
    </location>
</feature>
<dbReference type="Proteomes" id="UP000053523">
    <property type="component" value="Unassembled WGS sequence"/>
</dbReference>
<evidence type="ECO:0000256" key="11">
    <source>
        <dbReference type="ARBA" id="ARBA00038053"/>
    </source>
</evidence>
<sequence>MSNLKNIFRYIGRTAKFIDYPLLITYVVLCLFGLIMVYSASMVAATKGTLTGGLEVSGTYFYNRQLIYVIMSFIVVFFITFMLNIKILQQPNIQKWIMIIIFVLLFLTLIIGKNINGSKSWINLGFMNLQASELLKIAFILYISYVISRKLPQVREKIKVIAAPLFLIGVCLFLVLLQGDIGQTLLIMIIIVSMFIFAGIGVQKLVRGPVLLIAGSFIAIALLFIVSGMMPHYLKARFSTLMNPFSSEAGTGYHLTNSLMAIGNGGLFGRGLGNGIMKLGYLPEAHTDFIFAVICEELGLVGGLFVICLLFFIVYRAFVLATKTPSYFYKLICVGVASYIGSQTFVNLGGISATIPLTGVPLPFISFGGSSMLSLSIAMGLLLLVAKQIKIDEKRSQKARKQKLGITR</sequence>
<comment type="catalytic activity">
    <reaction evidence="15">
        <text>[GlcNAc-(1-&gt;4)-Mur2Ac(oyl-L-Ala-gamma-D-Glu-L-Lys-D-Ala-D-Ala)](n)-di-trans,octa-cis-undecaprenyl diphosphate + beta-D-GlcNAc-(1-&gt;4)-Mur2Ac(oyl-L-Ala-gamma-D-Glu-L-Lys-D-Ala-D-Ala)-di-trans,octa-cis-undecaprenyl diphosphate = [GlcNAc-(1-&gt;4)-Mur2Ac(oyl-L-Ala-gamma-D-Glu-L-Lys-D-Ala-D-Ala)](n+1)-di-trans,octa-cis-undecaprenyl diphosphate + di-trans,octa-cis-undecaprenyl diphosphate + H(+)</text>
        <dbReference type="Rhea" id="RHEA:23708"/>
        <dbReference type="Rhea" id="RHEA-COMP:9602"/>
        <dbReference type="Rhea" id="RHEA-COMP:9603"/>
        <dbReference type="ChEBI" id="CHEBI:15378"/>
        <dbReference type="ChEBI" id="CHEBI:58405"/>
        <dbReference type="ChEBI" id="CHEBI:60033"/>
        <dbReference type="ChEBI" id="CHEBI:78435"/>
        <dbReference type="EC" id="2.4.99.28"/>
    </reaction>
</comment>
<feature type="transmembrane region" description="Helical" evidence="17">
    <location>
        <begin position="96"/>
        <end position="115"/>
    </location>
</feature>
<keyword evidence="8 17" id="KW-0472">Membrane</keyword>
<dbReference type="GO" id="GO:0015648">
    <property type="term" value="F:lipid-linked peptidoglycan transporter activity"/>
    <property type="evidence" value="ECO:0007669"/>
    <property type="project" value="TreeGrafter"/>
</dbReference>
<organism evidence="18 19">
    <name type="scientific">Staphylococcus haemolyticus</name>
    <dbReference type="NCBI Taxonomy" id="1283"/>
    <lineage>
        <taxon>Bacteria</taxon>
        <taxon>Bacillati</taxon>
        <taxon>Bacillota</taxon>
        <taxon>Bacilli</taxon>
        <taxon>Bacillales</taxon>
        <taxon>Staphylococcaceae</taxon>
        <taxon>Staphylococcus</taxon>
    </lineage>
</organism>
<evidence type="ECO:0000313" key="19">
    <source>
        <dbReference type="Proteomes" id="UP000053523"/>
    </source>
</evidence>
<accession>A0A2K0A8U3</accession>
<dbReference type="GO" id="GO:0008955">
    <property type="term" value="F:peptidoglycan glycosyltransferase activity"/>
    <property type="evidence" value="ECO:0007669"/>
    <property type="project" value="UniProtKB-EC"/>
</dbReference>
<feature type="transmembrane region" description="Helical" evidence="17">
    <location>
        <begin position="327"/>
        <end position="345"/>
    </location>
</feature>
<name>A0A2K0A8U3_STAHA</name>
<evidence type="ECO:0000256" key="15">
    <source>
        <dbReference type="ARBA" id="ARBA00049902"/>
    </source>
</evidence>
<evidence type="ECO:0000313" key="18">
    <source>
        <dbReference type="EMBL" id="PNN21441.1"/>
    </source>
</evidence>
<feature type="transmembrane region" description="Helical" evidence="17">
    <location>
        <begin position="20"/>
        <end position="45"/>
    </location>
</feature>
<evidence type="ECO:0000256" key="3">
    <source>
        <dbReference type="ARBA" id="ARBA00022679"/>
    </source>
</evidence>